<feature type="transmembrane region" description="Helical" evidence="1">
    <location>
        <begin position="95"/>
        <end position="114"/>
    </location>
</feature>
<keyword evidence="1" id="KW-0472">Membrane</keyword>
<evidence type="ECO:0000313" key="2">
    <source>
        <dbReference type="EMBL" id="CAR22096.1"/>
    </source>
</evidence>
<accession>C5DE85</accession>
<dbReference type="AlphaFoldDB" id="C5DE85"/>
<keyword evidence="1" id="KW-0812">Transmembrane</keyword>
<protein>
    <submittedName>
        <fullName evidence="2">KLTH0C07106p</fullName>
    </submittedName>
</protein>
<name>C5DE85_LACTC</name>
<sequence length="122" mass="12931">MPTVTITFIPSAELDAKTDFQVLLQHYSTFVHKGLATEGVGPRGSLPRTFVNTLGHPNSLYPKVTGNFEQSKASSLLSSCVISLKASVSHGLAKALALISLTICVVSLFCLFAVDFLSESSG</sequence>
<dbReference type="RefSeq" id="XP_002552534.1">
    <property type="nucleotide sequence ID" value="XM_002552488.1"/>
</dbReference>
<organism evidence="2 3">
    <name type="scientific">Lachancea thermotolerans (strain ATCC 56472 / CBS 6340 / NRRL Y-8284)</name>
    <name type="common">Yeast</name>
    <name type="synonym">Kluyveromyces thermotolerans</name>
    <dbReference type="NCBI Taxonomy" id="559295"/>
    <lineage>
        <taxon>Eukaryota</taxon>
        <taxon>Fungi</taxon>
        <taxon>Dikarya</taxon>
        <taxon>Ascomycota</taxon>
        <taxon>Saccharomycotina</taxon>
        <taxon>Saccharomycetes</taxon>
        <taxon>Saccharomycetales</taxon>
        <taxon>Saccharomycetaceae</taxon>
        <taxon>Lachancea</taxon>
    </lineage>
</organism>
<evidence type="ECO:0000256" key="1">
    <source>
        <dbReference type="SAM" id="Phobius"/>
    </source>
</evidence>
<dbReference type="EMBL" id="CU928167">
    <property type="protein sequence ID" value="CAR22096.1"/>
    <property type="molecule type" value="Genomic_DNA"/>
</dbReference>
<dbReference type="KEGG" id="lth:KLTH0C07106g"/>
<dbReference type="InParanoid" id="C5DE85"/>
<evidence type="ECO:0000313" key="3">
    <source>
        <dbReference type="Proteomes" id="UP000002036"/>
    </source>
</evidence>
<keyword evidence="3" id="KW-1185">Reference proteome</keyword>
<proteinExistence type="predicted"/>
<gene>
    <name evidence="2" type="ordered locus">KLTH0C07106g</name>
</gene>
<keyword evidence="1" id="KW-1133">Transmembrane helix</keyword>
<dbReference type="GeneID" id="8291403"/>
<dbReference type="Proteomes" id="UP000002036">
    <property type="component" value="Chromosome C"/>
</dbReference>
<reference evidence="2 3" key="1">
    <citation type="journal article" date="2009" name="Genome Res.">
        <title>Comparative genomics of protoploid Saccharomycetaceae.</title>
        <authorList>
            <consortium name="The Genolevures Consortium"/>
            <person name="Souciet J.-L."/>
            <person name="Dujon B."/>
            <person name="Gaillardin C."/>
            <person name="Johnston M."/>
            <person name="Baret P.V."/>
            <person name="Cliften P."/>
            <person name="Sherman D.J."/>
            <person name="Weissenbach J."/>
            <person name="Westhof E."/>
            <person name="Wincker P."/>
            <person name="Jubin C."/>
            <person name="Poulain J."/>
            <person name="Barbe V."/>
            <person name="Segurens B."/>
            <person name="Artiguenave F."/>
            <person name="Anthouard V."/>
            <person name="Vacherie B."/>
            <person name="Val M.-E."/>
            <person name="Fulton R.S."/>
            <person name="Minx P."/>
            <person name="Wilson R."/>
            <person name="Durrens P."/>
            <person name="Jean G."/>
            <person name="Marck C."/>
            <person name="Martin T."/>
            <person name="Nikolski M."/>
            <person name="Rolland T."/>
            <person name="Seret M.-L."/>
            <person name="Casaregola S."/>
            <person name="Despons L."/>
            <person name="Fairhead C."/>
            <person name="Fischer G."/>
            <person name="Lafontaine I."/>
            <person name="Leh V."/>
            <person name="Lemaire M."/>
            <person name="de Montigny J."/>
            <person name="Neuveglise C."/>
            <person name="Thierry A."/>
            <person name="Blanc-Lenfle I."/>
            <person name="Bleykasten C."/>
            <person name="Diffels J."/>
            <person name="Fritsch E."/>
            <person name="Frangeul L."/>
            <person name="Goeffon A."/>
            <person name="Jauniaux N."/>
            <person name="Kachouri-Lafond R."/>
            <person name="Payen C."/>
            <person name="Potier S."/>
            <person name="Pribylova L."/>
            <person name="Ozanne C."/>
            <person name="Richard G.-F."/>
            <person name="Sacerdot C."/>
            <person name="Straub M.-L."/>
            <person name="Talla E."/>
        </authorList>
    </citation>
    <scope>NUCLEOTIDE SEQUENCE [LARGE SCALE GENOMIC DNA]</scope>
    <source>
        <strain evidence="3">ATCC 56472 / CBS 6340 / NRRL Y-8284</strain>
    </source>
</reference>
<dbReference type="HOGENOM" id="CLU_2027146_0_0_1"/>